<feature type="region of interest" description="Disordered" evidence="2">
    <location>
        <begin position="1"/>
        <end position="37"/>
    </location>
</feature>
<accession>A0A397JNX9</accession>
<evidence type="ECO:0000256" key="2">
    <source>
        <dbReference type="SAM" id="MobiDB-lite"/>
    </source>
</evidence>
<dbReference type="AlphaFoldDB" id="A0A397JNX9"/>
<keyword evidence="1" id="KW-0175">Coiled coil</keyword>
<dbReference type="Proteomes" id="UP000266861">
    <property type="component" value="Unassembled WGS sequence"/>
</dbReference>
<evidence type="ECO:0000313" key="3">
    <source>
        <dbReference type="EMBL" id="RHZ86190.1"/>
    </source>
</evidence>
<name>A0A397JNX9_9GLOM</name>
<keyword evidence="4" id="KW-1185">Reference proteome</keyword>
<organism evidence="3 4">
    <name type="scientific">Diversispora epigaea</name>
    <dbReference type="NCBI Taxonomy" id="1348612"/>
    <lineage>
        <taxon>Eukaryota</taxon>
        <taxon>Fungi</taxon>
        <taxon>Fungi incertae sedis</taxon>
        <taxon>Mucoromycota</taxon>
        <taxon>Glomeromycotina</taxon>
        <taxon>Glomeromycetes</taxon>
        <taxon>Diversisporales</taxon>
        <taxon>Diversisporaceae</taxon>
        <taxon>Diversispora</taxon>
    </lineage>
</organism>
<gene>
    <name evidence="3" type="ORF">Glove_54g73</name>
</gene>
<feature type="compositionally biased region" description="Low complexity" evidence="2">
    <location>
        <begin position="1"/>
        <end position="15"/>
    </location>
</feature>
<dbReference type="EMBL" id="PQFF01000051">
    <property type="protein sequence ID" value="RHZ86190.1"/>
    <property type="molecule type" value="Genomic_DNA"/>
</dbReference>
<feature type="coiled-coil region" evidence="1">
    <location>
        <begin position="54"/>
        <end position="93"/>
    </location>
</feature>
<sequence>MNHIRNFFNPGNNNNDDLEEGQQEENPPLELAKSQERTEFRLGPFTTQTTQDFITQDLEIVHRLEEEADRLETECHNRQIAEEQEQIRLAQEE</sequence>
<reference evidence="3 4" key="1">
    <citation type="submission" date="2018-08" db="EMBL/GenBank/DDBJ databases">
        <title>Genome and evolution of the arbuscular mycorrhizal fungus Diversispora epigaea (formerly Glomus versiforme) and its bacterial endosymbionts.</title>
        <authorList>
            <person name="Sun X."/>
            <person name="Fei Z."/>
            <person name="Harrison M."/>
        </authorList>
    </citation>
    <scope>NUCLEOTIDE SEQUENCE [LARGE SCALE GENOMIC DNA]</scope>
    <source>
        <strain evidence="3 4">IT104</strain>
    </source>
</reference>
<evidence type="ECO:0000256" key="1">
    <source>
        <dbReference type="SAM" id="Coils"/>
    </source>
</evidence>
<proteinExistence type="predicted"/>
<comment type="caution">
    <text evidence="3">The sequence shown here is derived from an EMBL/GenBank/DDBJ whole genome shotgun (WGS) entry which is preliminary data.</text>
</comment>
<evidence type="ECO:0000313" key="4">
    <source>
        <dbReference type="Proteomes" id="UP000266861"/>
    </source>
</evidence>
<protein>
    <submittedName>
        <fullName evidence="3">Uncharacterized protein</fullName>
    </submittedName>
</protein>